<evidence type="ECO:0000259" key="1">
    <source>
        <dbReference type="Pfam" id="PF12652"/>
    </source>
</evidence>
<proteinExistence type="predicted"/>
<evidence type="ECO:0000313" key="2">
    <source>
        <dbReference type="EMBL" id="EHI60623.1"/>
    </source>
</evidence>
<keyword evidence="3" id="KW-1185">Reference proteome</keyword>
<comment type="caution">
    <text evidence="2">The sequence shown here is derived from an EMBL/GenBank/DDBJ whole genome shotgun (WGS) entry which is preliminary data.</text>
</comment>
<dbReference type="OrthoDB" id="9804099at2"/>
<gene>
    <name evidence="2" type="ORF">HMPREF9473_01432</name>
</gene>
<dbReference type="RefSeq" id="WP_006779416.1">
    <property type="nucleotide sequence ID" value="NZ_CP040506.1"/>
</dbReference>
<dbReference type="AlphaFoldDB" id="G5ID58"/>
<dbReference type="HOGENOM" id="CLU_163198_0_0_9"/>
<dbReference type="Pfam" id="PF12652">
    <property type="entry name" value="CotJB"/>
    <property type="match status" value="1"/>
</dbReference>
<dbReference type="EMBL" id="ADLN01000014">
    <property type="protein sequence ID" value="EHI60623.1"/>
    <property type="molecule type" value="Genomic_DNA"/>
</dbReference>
<protein>
    <recommendedName>
        <fullName evidence="1">Protein CotJB domain-containing protein</fullName>
    </recommendedName>
</protein>
<dbReference type="InterPro" id="IPR024207">
    <property type="entry name" value="CotJB_dom"/>
</dbReference>
<dbReference type="PATRIC" id="fig|742737.3.peg.1446"/>
<dbReference type="Proteomes" id="UP000005384">
    <property type="component" value="Unassembled WGS sequence"/>
</dbReference>
<evidence type="ECO:0000313" key="3">
    <source>
        <dbReference type="Proteomes" id="UP000005384"/>
    </source>
</evidence>
<accession>G5ID58</accession>
<sequence length="91" mass="10430">MRERSQCLLEIDEISFTLNDLNLYLDTHPEDQEALSAFNQASTKRKQLMEAFAKEFDPLTINCITPEINQQKFSWTAGPLPWDNQIKGGAL</sequence>
<reference evidence="2 3" key="1">
    <citation type="submission" date="2011-08" db="EMBL/GenBank/DDBJ databases">
        <title>The Genome Sequence of Clostridium hathewayi WAL-18680.</title>
        <authorList>
            <consortium name="The Broad Institute Genome Sequencing Platform"/>
            <person name="Earl A."/>
            <person name="Ward D."/>
            <person name="Feldgarden M."/>
            <person name="Gevers D."/>
            <person name="Finegold S.M."/>
            <person name="Summanen P.H."/>
            <person name="Molitoris D.R."/>
            <person name="Song M."/>
            <person name="Daigneault M."/>
            <person name="Allen-Vercoe E."/>
            <person name="Young S.K."/>
            <person name="Zeng Q."/>
            <person name="Gargeya S."/>
            <person name="Fitzgerald M."/>
            <person name="Haas B."/>
            <person name="Abouelleil A."/>
            <person name="Alvarado L."/>
            <person name="Arachchi H.M."/>
            <person name="Berlin A."/>
            <person name="Brown A."/>
            <person name="Chapman S.B."/>
            <person name="Chen Z."/>
            <person name="Dunbar C."/>
            <person name="Freedman E."/>
            <person name="Gearin G."/>
            <person name="Gellesch M."/>
            <person name="Goldberg J."/>
            <person name="Griggs A."/>
            <person name="Gujja S."/>
            <person name="Heiman D."/>
            <person name="Howarth C."/>
            <person name="Larson L."/>
            <person name="Lui A."/>
            <person name="MacDonald P.J.P."/>
            <person name="Montmayeur A."/>
            <person name="Murphy C."/>
            <person name="Neiman D."/>
            <person name="Pearson M."/>
            <person name="Priest M."/>
            <person name="Roberts A."/>
            <person name="Saif S."/>
            <person name="Shea T."/>
            <person name="Shenoy N."/>
            <person name="Sisk P."/>
            <person name="Stolte C."/>
            <person name="Sykes S."/>
            <person name="Wortman J."/>
            <person name="Nusbaum C."/>
            <person name="Birren B."/>
        </authorList>
    </citation>
    <scope>NUCLEOTIDE SEQUENCE [LARGE SCALE GENOMIC DNA]</scope>
    <source>
        <strain evidence="2 3">WAL-18680</strain>
    </source>
</reference>
<organism evidence="2 3">
    <name type="scientific">Hungatella hathewayi WAL-18680</name>
    <dbReference type="NCBI Taxonomy" id="742737"/>
    <lineage>
        <taxon>Bacteria</taxon>
        <taxon>Bacillati</taxon>
        <taxon>Bacillota</taxon>
        <taxon>Clostridia</taxon>
        <taxon>Lachnospirales</taxon>
        <taxon>Lachnospiraceae</taxon>
        <taxon>Hungatella</taxon>
    </lineage>
</organism>
<name>G5ID58_9FIRM</name>
<feature type="domain" description="Protein CotJB" evidence="1">
    <location>
        <begin position="6"/>
        <end position="83"/>
    </location>
</feature>